<keyword evidence="2" id="KW-1185">Reference proteome</keyword>
<dbReference type="Gene3D" id="3.40.50.300">
    <property type="entry name" value="P-loop containing nucleotide triphosphate hydrolases"/>
    <property type="match status" value="1"/>
</dbReference>
<dbReference type="Pfam" id="PF03237">
    <property type="entry name" value="Terminase_6N"/>
    <property type="match status" value="1"/>
</dbReference>
<proteinExistence type="predicted"/>
<evidence type="ECO:0000313" key="2">
    <source>
        <dbReference type="Proteomes" id="UP001185779"/>
    </source>
</evidence>
<organism evidence="1 2">
    <name type="scientific">Gordonia amicalis</name>
    <dbReference type="NCBI Taxonomy" id="89053"/>
    <lineage>
        <taxon>Bacteria</taxon>
        <taxon>Bacillati</taxon>
        <taxon>Actinomycetota</taxon>
        <taxon>Actinomycetes</taxon>
        <taxon>Mycobacteriales</taxon>
        <taxon>Gordoniaceae</taxon>
        <taxon>Gordonia</taxon>
    </lineage>
</organism>
<dbReference type="InterPro" id="IPR006437">
    <property type="entry name" value="Phage_terminase_lsu"/>
</dbReference>
<sequence length="436" mass="48394">MTVYTPLQGKALAAAQITDAKIKIYDGAVRSGKTIGSEFEWIEFCRNGPDGNLLMVGRTERTVINNVVYPLQDMLGKRRVKILRGLGIVNICGRSVLLIGANNEEARTKIQGITLAGAYVDEAPTLPESFWNMLVSRLSVAGARLFATCNPEGNRHWLKVNWLDRARLWIDRHGNRHDRTADYIDDTLDDDKRPLDLARVSFALEDNAHNLPDGYIDEVKAAYSGLWYKRMILGEWSIAEGAIYDMFDPDLHVVSDLPEIIELLGCGVDYGVTNATRGELIGLGADHCLYVVAEWAPGPGTEAQRSASLRDFYATRGWPARTFVDPAAAGFRKQLLDDHFDGVLKGNNKVLDGIGAVASLLTAGKLKIHESCTELIGELPNYVWDKKKSDKGEDAPVKLDDHSADALRYGIHTSRPWWRNYIDLTLPDTTIIEEAA</sequence>
<comment type="caution">
    <text evidence="1">The sequence shown here is derived from an EMBL/GenBank/DDBJ whole genome shotgun (WGS) entry which is preliminary data.</text>
</comment>
<reference evidence="1 2" key="1">
    <citation type="submission" date="2023-10" db="EMBL/GenBank/DDBJ databases">
        <title>Development of a sustainable strategy for remediation of hydrocarbon-contaminated territories based on the waste exchange concept.</title>
        <authorList>
            <person name="Krivoruchko A."/>
        </authorList>
    </citation>
    <scope>NUCLEOTIDE SEQUENCE [LARGE SCALE GENOMIC DNA]</scope>
    <source>
        <strain evidence="1 2">IEGM 1266</strain>
    </source>
</reference>
<dbReference type="RefSeq" id="WP_317505628.1">
    <property type="nucleotide sequence ID" value="NZ_JAWLKI010000038.1"/>
</dbReference>
<protein>
    <submittedName>
        <fullName evidence="1">PBSX family phage terminase large subunit</fullName>
    </submittedName>
</protein>
<evidence type="ECO:0000313" key="1">
    <source>
        <dbReference type="EMBL" id="MDV6309917.1"/>
    </source>
</evidence>
<name>A0ABU4DL05_9ACTN</name>
<gene>
    <name evidence="1" type="ORF">R3P94_21860</name>
</gene>
<dbReference type="Proteomes" id="UP001185779">
    <property type="component" value="Unassembled WGS sequence"/>
</dbReference>
<dbReference type="EMBL" id="JAWLKI010000038">
    <property type="protein sequence ID" value="MDV6309917.1"/>
    <property type="molecule type" value="Genomic_DNA"/>
</dbReference>
<dbReference type="InterPro" id="IPR027417">
    <property type="entry name" value="P-loop_NTPase"/>
</dbReference>
<dbReference type="NCBIfam" id="TIGR01547">
    <property type="entry name" value="phage_term_2"/>
    <property type="match status" value="1"/>
</dbReference>
<accession>A0ABU4DL05</accession>
<dbReference type="Gene3D" id="3.30.420.280">
    <property type="match status" value="1"/>
</dbReference>